<dbReference type="RefSeq" id="WP_140838148.1">
    <property type="nucleotide sequence ID" value="NZ_RCZI01000001.1"/>
</dbReference>
<protein>
    <submittedName>
        <fullName evidence="2">Uncharacterized protein</fullName>
    </submittedName>
</protein>
<feature type="coiled-coil region" evidence="1">
    <location>
        <begin position="101"/>
        <end position="142"/>
    </location>
</feature>
<evidence type="ECO:0000313" key="3">
    <source>
        <dbReference type="Proteomes" id="UP000319212"/>
    </source>
</evidence>
<keyword evidence="1" id="KW-0175">Coiled coil</keyword>
<dbReference type="Proteomes" id="UP000319212">
    <property type="component" value="Unassembled WGS sequence"/>
</dbReference>
<dbReference type="OrthoDB" id="8914023at2"/>
<dbReference type="AlphaFoldDB" id="A0A502DY38"/>
<name>A0A502DY38_9BURK</name>
<reference evidence="2 3" key="1">
    <citation type="journal article" date="2019" name="Environ. Microbiol.">
        <title>Species interactions and distinct microbial communities in high Arctic permafrost affected cryosols are associated with the CH4 and CO2 gas fluxes.</title>
        <authorList>
            <person name="Altshuler I."/>
            <person name="Hamel J."/>
            <person name="Turney S."/>
            <person name="Magnuson E."/>
            <person name="Levesque R."/>
            <person name="Greer C."/>
            <person name="Whyte L.G."/>
        </authorList>
    </citation>
    <scope>NUCLEOTIDE SEQUENCE [LARGE SCALE GENOMIC DNA]</scope>
    <source>
        <strain evidence="2 3">S06.C</strain>
    </source>
</reference>
<sequence length="153" mass="16050">MKVTITTLKAPWPQGAKVGDVVSFRGEHAPAWAIGKFTPADEDAEVDHKYKPPVIVGDVGVVEPAAQHAGEAQAFIDGLRKEHEAEVADLRKQLGDGGKALQEALDANQGLVDQITAANQDAAAQRAQVVELQAKLSDAEKALAAAKPKGSGR</sequence>
<organism evidence="2 3">
    <name type="scientific">Variovorax guangxiensis</name>
    <dbReference type="NCBI Taxonomy" id="1775474"/>
    <lineage>
        <taxon>Bacteria</taxon>
        <taxon>Pseudomonadati</taxon>
        <taxon>Pseudomonadota</taxon>
        <taxon>Betaproteobacteria</taxon>
        <taxon>Burkholderiales</taxon>
        <taxon>Comamonadaceae</taxon>
        <taxon>Variovorax</taxon>
    </lineage>
</organism>
<evidence type="ECO:0000313" key="2">
    <source>
        <dbReference type="EMBL" id="TPG30263.1"/>
    </source>
</evidence>
<proteinExistence type="predicted"/>
<dbReference type="EMBL" id="RCZI01000001">
    <property type="protein sequence ID" value="TPG30263.1"/>
    <property type="molecule type" value="Genomic_DNA"/>
</dbReference>
<gene>
    <name evidence="2" type="ORF">EAH82_01840</name>
</gene>
<evidence type="ECO:0000256" key="1">
    <source>
        <dbReference type="SAM" id="Coils"/>
    </source>
</evidence>
<comment type="caution">
    <text evidence="2">The sequence shown here is derived from an EMBL/GenBank/DDBJ whole genome shotgun (WGS) entry which is preliminary data.</text>
</comment>
<accession>A0A502DY38</accession>